<evidence type="ECO:0000256" key="9">
    <source>
        <dbReference type="SAM" id="MobiDB-lite"/>
    </source>
</evidence>
<evidence type="ECO:0000256" key="3">
    <source>
        <dbReference type="ARBA" id="ARBA00022843"/>
    </source>
</evidence>
<dbReference type="InterPro" id="IPR038224">
    <property type="entry name" value="SATB_ULD_sf"/>
</dbReference>
<feature type="compositionally biased region" description="Polar residues" evidence="9">
    <location>
        <begin position="298"/>
        <end position="312"/>
    </location>
</feature>
<dbReference type="Proteomes" id="UP000030764">
    <property type="component" value="Unassembled WGS sequence"/>
</dbReference>
<dbReference type="GO" id="GO:0000981">
    <property type="term" value="F:DNA-binding transcription factor activity, RNA polymerase II-specific"/>
    <property type="evidence" value="ECO:0007669"/>
    <property type="project" value="TreeGrafter"/>
</dbReference>
<dbReference type="Gene3D" id="3.10.20.710">
    <property type="entry name" value="SATB, ubiquitin-like oligomerisation domain"/>
    <property type="match status" value="1"/>
</dbReference>
<dbReference type="InterPro" id="IPR001356">
    <property type="entry name" value="HD"/>
</dbReference>
<organism evidence="12 14">
    <name type="scientific">Trichuris suis</name>
    <name type="common">pig whipworm</name>
    <dbReference type="NCBI Taxonomy" id="68888"/>
    <lineage>
        <taxon>Eukaryota</taxon>
        <taxon>Metazoa</taxon>
        <taxon>Ecdysozoa</taxon>
        <taxon>Nematoda</taxon>
        <taxon>Enoplea</taxon>
        <taxon>Dorylaimia</taxon>
        <taxon>Trichinellida</taxon>
        <taxon>Trichuridae</taxon>
        <taxon>Trichuris</taxon>
    </lineage>
</organism>
<feature type="domain" description="CMP" evidence="11">
    <location>
        <begin position="1"/>
        <end position="105"/>
    </location>
</feature>
<dbReference type="FunFam" id="1.10.10.60:FF:000169">
    <property type="entry name" value="DNA-binding protein SATB1"/>
    <property type="match status" value="1"/>
</dbReference>
<feature type="compositionally biased region" description="Polar residues" evidence="9">
    <location>
        <begin position="372"/>
        <end position="400"/>
    </location>
</feature>
<evidence type="ECO:0000256" key="8">
    <source>
        <dbReference type="RuleBase" id="RU000682"/>
    </source>
</evidence>
<feature type="DNA-binding region" description="Homeobox" evidence="7">
    <location>
        <begin position="481"/>
        <end position="537"/>
    </location>
</feature>
<dbReference type="Pfam" id="PF00046">
    <property type="entry name" value="Homeodomain"/>
    <property type="match status" value="1"/>
</dbReference>
<evidence type="ECO:0000256" key="7">
    <source>
        <dbReference type="PROSITE-ProRule" id="PRU00108"/>
    </source>
</evidence>
<dbReference type="AlphaFoldDB" id="A0A085LRH5"/>
<dbReference type="GO" id="GO:0000978">
    <property type="term" value="F:RNA polymerase II cis-regulatory region sequence-specific DNA binding"/>
    <property type="evidence" value="ECO:0007669"/>
    <property type="project" value="TreeGrafter"/>
</dbReference>
<dbReference type="PANTHER" id="PTHR15116:SF16">
    <property type="entry name" value="DEFECTIVE PROVENTRICULUS, ISOFORM A"/>
    <property type="match status" value="1"/>
</dbReference>
<dbReference type="SMART" id="SM00389">
    <property type="entry name" value="HOX"/>
    <property type="match status" value="2"/>
</dbReference>
<feature type="region of interest" description="Disordered" evidence="9">
    <location>
        <begin position="368"/>
        <end position="402"/>
    </location>
</feature>
<evidence type="ECO:0000259" key="10">
    <source>
        <dbReference type="PROSITE" id="PS50071"/>
    </source>
</evidence>
<evidence type="ECO:0000256" key="1">
    <source>
        <dbReference type="ARBA" id="ARBA00004123"/>
    </source>
</evidence>
<keyword evidence="6 7" id="KW-0539">Nucleus</keyword>
<evidence type="ECO:0000256" key="5">
    <source>
        <dbReference type="ARBA" id="ARBA00023155"/>
    </source>
</evidence>
<comment type="subcellular location">
    <subcellularLocation>
        <location evidence="1 7 8">Nucleus</location>
    </subcellularLocation>
</comment>
<dbReference type="PROSITE" id="PS51982">
    <property type="entry name" value="CMP"/>
    <property type="match status" value="1"/>
</dbReference>
<accession>A0A085LRH5</accession>
<dbReference type="EMBL" id="KL363321">
    <property type="protein sequence ID" value="KFD47571.1"/>
    <property type="molecule type" value="Genomic_DNA"/>
</dbReference>
<proteinExistence type="predicted"/>
<feature type="domain" description="Homeobox" evidence="10">
    <location>
        <begin position="479"/>
        <end position="536"/>
    </location>
</feature>
<dbReference type="EMBL" id="KL367546">
    <property type="protein sequence ID" value="KFD64980.1"/>
    <property type="molecule type" value="Genomic_DNA"/>
</dbReference>
<feature type="compositionally biased region" description="Low complexity" evidence="9">
    <location>
        <begin position="282"/>
        <end position="292"/>
    </location>
</feature>
<dbReference type="GO" id="GO:0005634">
    <property type="term" value="C:nucleus"/>
    <property type="evidence" value="ECO:0007669"/>
    <property type="project" value="UniProtKB-SubCell"/>
</dbReference>
<evidence type="ECO:0000313" key="13">
    <source>
        <dbReference type="EMBL" id="KFD64980.1"/>
    </source>
</evidence>
<dbReference type="Proteomes" id="UP000030758">
    <property type="component" value="Unassembled WGS sequence"/>
</dbReference>
<evidence type="ECO:0008006" key="15">
    <source>
        <dbReference type="Google" id="ProtNLM"/>
    </source>
</evidence>
<evidence type="ECO:0000313" key="12">
    <source>
        <dbReference type="EMBL" id="KFD47571.1"/>
    </source>
</evidence>
<keyword evidence="3" id="KW-0832">Ubl conjugation</keyword>
<evidence type="ECO:0000313" key="14">
    <source>
        <dbReference type="Proteomes" id="UP000030764"/>
    </source>
</evidence>
<evidence type="ECO:0000256" key="4">
    <source>
        <dbReference type="ARBA" id="ARBA00023125"/>
    </source>
</evidence>
<name>A0A085LRH5_9BILA</name>
<evidence type="ECO:0000259" key="11">
    <source>
        <dbReference type="PROSITE" id="PS51982"/>
    </source>
</evidence>
<keyword evidence="5 7" id="KW-0371">Homeobox</keyword>
<dbReference type="PANTHER" id="PTHR15116">
    <property type="entry name" value="DNA-BINDING PROTEIN SATB FAMILY MEMBER"/>
    <property type="match status" value="1"/>
</dbReference>
<sequence>MAMFPIRCVVETVGDGQCTKCSVSGAVLVDSYAIVSGFTQLSQLVDTVLMALGLQHLSYGAQGTIQVKNWKPLTFEEVTDDPDIEVENLLKDISNHLTLRIVTKQSDSAVSDCVRDMKDRLLQTVWHKLPHLLNDIHQPQLKELVTNLVQGEGPQAIDAQLMYMFNVWLEQMNKSKGSSVSLNIASNGRVGGLVSPGVHPTNRFSPTLEIPKLERWFRENQNPTRQKLLQYMTLLNGSNFRKHNTKISYQQMCNWFINARATLRKRMLQQRRSDQGVLGVNAPSSATPSSSAGEMVVTESSEPMQTDGSDGSSPWPGRSILTTAAAAAAAAAAAGRSSSLSFNNLMSSKLSTGGGDSTTVATPQADNIAANEESTSPANAKVDSNGQRSPSASSRTSGDASVNVKDEMSFGADESVSGVDQDHSLYYGSISMTRTDTCDNQELSVSPLMENGGSSGAAASNLYNVNANRTRLMFDPLTELPMLERWFEENPHPSWVQVDQFTEMLNVMPYRQTYPPVSSHNVKIWFKNRRAKFKRNLVGAVKNDSATSTAAAVN</sequence>
<keyword evidence="2" id="KW-0677">Repeat</keyword>
<dbReference type="Gene3D" id="1.10.10.60">
    <property type="entry name" value="Homeodomain-like"/>
    <property type="match status" value="2"/>
</dbReference>
<feature type="region of interest" description="Disordered" evidence="9">
    <location>
        <begin position="273"/>
        <end position="318"/>
    </location>
</feature>
<feature type="DNA-binding region" description="Homeobox" evidence="7">
    <location>
        <begin position="211"/>
        <end position="267"/>
    </location>
</feature>
<dbReference type="PROSITE" id="PS50071">
    <property type="entry name" value="HOMEOBOX_2"/>
    <property type="match status" value="2"/>
</dbReference>
<dbReference type="Pfam" id="PF16534">
    <property type="entry name" value="ULD"/>
    <property type="match status" value="1"/>
</dbReference>
<dbReference type="InterPro" id="IPR039673">
    <property type="entry name" value="SATB1/SATB2"/>
</dbReference>
<keyword evidence="4 7" id="KW-0238">DNA-binding</keyword>
<keyword evidence="14" id="KW-1185">Reference proteome</keyword>
<dbReference type="InterPro" id="IPR032392">
    <property type="entry name" value="ULD"/>
</dbReference>
<evidence type="ECO:0000256" key="6">
    <source>
        <dbReference type="ARBA" id="ARBA00023242"/>
    </source>
</evidence>
<dbReference type="InterPro" id="IPR009057">
    <property type="entry name" value="Homeodomain-like_sf"/>
</dbReference>
<feature type="domain" description="Homeobox" evidence="10">
    <location>
        <begin position="209"/>
        <end position="266"/>
    </location>
</feature>
<dbReference type="CDD" id="cd00086">
    <property type="entry name" value="homeodomain"/>
    <property type="match status" value="2"/>
</dbReference>
<evidence type="ECO:0000256" key="2">
    <source>
        <dbReference type="ARBA" id="ARBA00022737"/>
    </source>
</evidence>
<gene>
    <name evidence="12" type="ORF">M513_11535</name>
    <name evidence="13" type="ORF">M514_11535</name>
</gene>
<dbReference type="SUPFAM" id="SSF46689">
    <property type="entry name" value="Homeodomain-like"/>
    <property type="match status" value="2"/>
</dbReference>
<reference evidence="12 14" key="1">
    <citation type="journal article" date="2014" name="Nat. Genet.">
        <title>Genome and transcriptome of the porcine whipworm Trichuris suis.</title>
        <authorList>
            <person name="Jex A.R."/>
            <person name="Nejsum P."/>
            <person name="Schwarz E.M."/>
            <person name="Hu L."/>
            <person name="Young N.D."/>
            <person name="Hall R.S."/>
            <person name="Korhonen P.K."/>
            <person name="Liao S."/>
            <person name="Thamsborg S."/>
            <person name="Xia J."/>
            <person name="Xu P."/>
            <person name="Wang S."/>
            <person name="Scheerlinck J.P."/>
            <person name="Hofmann A."/>
            <person name="Sternberg P.W."/>
            <person name="Wang J."/>
            <person name="Gasser R.B."/>
        </authorList>
    </citation>
    <scope>NUCLEOTIDE SEQUENCE [LARGE SCALE GENOMIC DNA]</scope>
    <source>
        <strain evidence="13">DCEP-RM93F</strain>
        <strain evidence="12">DCEP-RM93M</strain>
    </source>
</reference>
<dbReference type="GO" id="GO:0006338">
    <property type="term" value="P:chromatin remodeling"/>
    <property type="evidence" value="ECO:0007669"/>
    <property type="project" value="InterPro"/>
</dbReference>
<protein>
    <recommendedName>
        <fullName evidence="15">Homeobox domain-containing protein</fullName>
    </recommendedName>
</protein>